<evidence type="ECO:0000313" key="1">
    <source>
        <dbReference type="EMBL" id="QNM86298.1"/>
    </source>
</evidence>
<dbReference type="EMBL" id="CP060695">
    <property type="protein sequence ID" value="QNM86298.1"/>
    <property type="molecule type" value="Genomic_DNA"/>
</dbReference>
<dbReference type="Proteomes" id="UP000515808">
    <property type="component" value="Chromosome"/>
</dbReference>
<evidence type="ECO:0000313" key="2">
    <source>
        <dbReference type="Proteomes" id="UP000515808"/>
    </source>
</evidence>
<sequence>MKEFYCLESITYKPQPIGSNWCWAACLSNFINNLDSISNIGVEQCDLVNYYKKYLKKVDNSFNYDEENCCPENLKNSCNIGMNDKHFPHILKKIGFECDTYETIQKLNSFDFIVKTLKENLCPIVVKTKTSVAHDILITGYGSLGDCKYIFISDPSRKYDEIYFELENFREKIKYAEKYWILKKSKKNNSEKEYLLRDTKVEDLISFPDYKMKVSKHNILFNYYNNQPNNSCFPYIPRKIVNNFIGIIVQKFLNTKGIISNESININNGKMYIGDYAYYGNYRLKKGKLQVKPIKFPYNYNLKKEWVDYYTLLDKLKNLPKIKFFNN</sequence>
<dbReference type="AlphaFoldDB" id="A0A7G9LCE9"/>
<protein>
    <submittedName>
        <fullName evidence="1">Uncharacterized protein</fullName>
    </submittedName>
</protein>
<proteinExistence type="predicted"/>
<keyword evidence="2" id="KW-1185">Reference proteome</keyword>
<name>A0A7G9LCE9_9FLAO</name>
<accession>A0A7G9LCE9</accession>
<gene>
    <name evidence="1" type="ORF">H9W90_04025</name>
</gene>
<organism evidence="1 2">
    <name type="scientific">Polaribacter pectinis</name>
    <dbReference type="NCBI Taxonomy" id="2738844"/>
    <lineage>
        <taxon>Bacteria</taxon>
        <taxon>Pseudomonadati</taxon>
        <taxon>Bacteroidota</taxon>
        <taxon>Flavobacteriia</taxon>
        <taxon>Flavobacteriales</taxon>
        <taxon>Flavobacteriaceae</taxon>
    </lineage>
</organism>
<dbReference type="RefSeq" id="WP_187483180.1">
    <property type="nucleotide sequence ID" value="NZ_CP060695.1"/>
</dbReference>
<reference evidence="1 2" key="1">
    <citation type="submission" date="2020-08" db="EMBL/GenBank/DDBJ databases">
        <title>Polaribacter sp. L12M9 isolated from gut of the Korean scallop.</title>
        <authorList>
            <person name="Jeong Y.S."/>
        </authorList>
    </citation>
    <scope>NUCLEOTIDE SEQUENCE [LARGE SCALE GENOMIC DNA]</scope>
    <source>
        <strain evidence="1 2">L12M9</strain>
    </source>
</reference>
<dbReference type="KEGG" id="ppec:H9W90_04025"/>